<dbReference type="Pfam" id="PF00094">
    <property type="entry name" value="VWD"/>
    <property type="match status" value="1"/>
</dbReference>
<evidence type="ECO:0000259" key="11">
    <source>
        <dbReference type="PROSITE" id="PS50923"/>
    </source>
</evidence>
<feature type="compositionally biased region" description="Basic and acidic residues" evidence="7">
    <location>
        <begin position="1332"/>
        <end position="1347"/>
    </location>
</feature>
<feature type="transmembrane region" description="Helical" evidence="8">
    <location>
        <begin position="1480"/>
        <end position="1507"/>
    </location>
</feature>
<evidence type="ECO:0000256" key="9">
    <source>
        <dbReference type="SAM" id="SignalP"/>
    </source>
</evidence>
<dbReference type="Pfam" id="PF06119">
    <property type="entry name" value="NIDO"/>
    <property type="match status" value="1"/>
</dbReference>
<protein>
    <submittedName>
        <fullName evidence="14">Protein mesh</fullName>
    </submittedName>
</protein>
<dbReference type="Gene3D" id="2.10.70.10">
    <property type="entry name" value="Complement Module, domain 1"/>
    <property type="match status" value="1"/>
</dbReference>
<dbReference type="SMART" id="SM00216">
    <property type="entry name" value="VWD"/>
    <property type="match status" value="1"/>
</dbReference>
<keyword evidence="4 8" id="KW-0472">Membrane</keyword>
<dbReference type="Pfam" id="PF00084">
    <property type="entry name" value="Sushi"/>
    <property type="match status" value="1"/>
</dbReference>
<comment type="caution">
    <text evidence="14">The sequence shown here is derived from an EMBL/GenBank/DDBJ whole genome shotgun (WGS) entry which is preliminary data.</text>
</comment>
<dbReference type="InterPro" id="IPR001846">
    <property type="entry name" value="VWF_type-D"/>
</dbReference>
<name>A0A0L0BY61_LUCCU</name>
<comment type="subcellular location">
    <subcellularLocation>
        <location evidence="1">Membrane</location>
    </subcellularLocation>
</comment>
<dbReference type="OMA" id="FYYWRRM"/>
<gene>
    <name evidence="14" type="ORF">FF38_11811</name>
</gene>
<feature type="signal peptide" evidence="9">
    <location>
        <begin position="1"/>
        <end position="21"/>
    </location>
</feature>
<dbReference type="GO" id="GO:0016020">
    <property type="term" value="C:membrane"/>
    <property type="evidence" value="ECO:0007669"/>
    <property type="project" value="UniProtKB-SubCell"/>
</dbReference>
<evidence type="ECO:0000256" key="8">
    <source>
        <dbReference type="SAM" id="Phobius"/>
    </source>
</evidence>
<evidence type="ECO:0000256" key="2">
    <source>
        <dbReference type="ARBA" id="ARBA00022692"/>
    </source>
</evidence>
<evidence type="ECO:0000259" key="12">
    <source>
        <dbReference type="PROSITE" id="PS51220"/>
    </source>
</evidence>
<dbReference type="InterPro" id="IPR035976">
    <property type="entry name" value="Sushi/SCR/CCP_sf"/>
</dbReference>
<dbReference type="Pfam" id="PF03782">
    <property type="entry name" value="AMOP"/>
    <property type="match status" value="1"/>
</dbReference>
<feature type="compositionally biased region" description="Basic and acidic residues" evidence="7">
    <location>
        <begin position="1264"/>
        <end position="1274"/>
    </location>
</feature>
<evidence type="ECO:0000313" key="14">
    <source>
        <dbReference type="EMBL" id="KNC24960.1"/>
    </source>
</evidence>
<dbReference type="PANTHER" id="PTHR13802:SF52">
    <property type="entry name" value="MUCIN-4"/>
    <property type="match status" value="1"/>
</dbReference>
<dbReference type="PANTHER" id="PTHR13802">
    <property type="entry name" value="MUCIN 4-RELATED"/>
    <property type="match status" value="1"/>
</dbReference>
<evidence type="ECO:0000256" key="3">
    <source>
        <dbReference type="ARBA" id="ARBA00022989"/>
    </source>
</evidence>
<keyword evidence="15" id="KW-1185">Reference proteome</keyword>
<evidence type="ECO:0000256" key="4">
    <source>
        <dbReference type="ARBA" id="ARBA00023136"/>
    </source>
</evidence>
<dbReference type="OrthoDB" id="6051552at2759"/>
<feature type="domain" description="Sushi" evidence="11">
    <location>
        <begin position="1105"/>
        <end position="1165"/>
    </location>
</feature>
<feature type="domain" description="VWFD" evidence="13">
    <location>
        <begin position="804"/>
        <end position="1014"/>
    </location>
</feature>
<dbReference type="InterPro" id="IPR013783">
    <property type="entry name" value="Ig-like_fold"/>
</dbReference>
<evidence type="ECO:0000256" key="6">
    <source>
        <dbReference type="PROSITE-ProRule" id="PRU00302"/>
    </source>
</evidence>
<feature type="chain" id="PRO_5005535248" evidence="9">
    <location>
        <begin position="22"/>
        <end position="1529"/>
    </location>
</feature>
<dbReference type="GO" id="GO:0007160">
    <property type="term" value="P:cell-matrix adhesion"/>
    <property type="evidence" value="ECO:0007669"/>
    <property type="project" value="InterPro"/>
</dbReference>
<dbReference type="InterPro" id="IPR014756">
    <property type="entry name" value="Ig_E-set"/>
</dbReference>
<sequence>MRFKLFLASLLACGFIAYVIANENISAETESIAASAKTNKDKNTIKQQQNFDTVLDKNEAVEMFEVIPEPTKPKKKTNNILTANNITLQRSGALQMFDDYLGELGYEVTDSGYNWNPNNNVAPPTMPSHSLTNGYVITPQRLAEIRSYFMYWYFDKDLYGGRGDYQFDIHASTTQVNKNLNFQLPFFGFRFNYTRVSLNGYLEFSDPPEYFTYPLVFPVKDWPKKNDPSFIGIFFSKCRVGRIYATDIDQRTPGVYFRMERDLMTRTDRFGVEVRERTMWDIRDGVVGAETFVPKHVVITTWKNVSFAGGIDNSLFTTNTFQMVLATDEVYTYAIFNYDVINWSAHTEAGGDTTHGEGGVPAFIGFNAGNGTQSYEYKPYSQNMVLRDLTGRGWANGFPGRHIFRIDERILIGSCNKDIDASHLPLTFAPESGNMLGGTVVNITGPCFDPNVRVMCHFDTEDVLGKYVDKNRVICVQPFLKAEGYIRFEISVGNERFKWRGKYFVETPEAATEKIFFETDDVHKKSPKEIRINWNAYNLTSNLNANIMISLWGYRETTIHPQLEYIDIIEAGTTNNGHYIISPQNYINRNNINNDLQFGFLQINLTNPQEYNNLQISPILWSKPIPLAWYFKPQWERKFGYKWPRALCDNWIRTDRYLRNFAADLPLCPCTMEQAIYDKGRYRPDRECDKDSNPTCLRHKGAIHCVVSGTPTAQGAEQQCCYDRYGFLMLTYDQMWGSRPRRIHNLGKMPWNEASKVPTLSTWFHDMRPFYTCCMWQHEQAVGCETYRFERRPSQDCVAYQAPGVAGVFGDPHFITFDGTQYTFNGLGEFVLSRSVDADQRFEVQGRFEQMPNNMYGAVPATQLTALAMRGNTTTTIEVRIRPQHARWRYRMDVLADGRRVYFDRESLKFQHFDGVTVYTPTYLLNQSQVIVMFDSGIGVEVIENDGYMTGRVYLPWQFINKTAGLFGNWSFNPLDDFTLPNGQVLNLNPNDKDFKLIHNQWAMKWALADRDLPGLGAALFTREFGRTASYYSNASFVPNYKREPQDFLPSNRSYDIERAEELCGESYQCRYDYGMTLNRDLAHFTKNYYDSLVNIRALNSERVVSCGVLETPRFGRKLSFNFMPGAKVSFECNEGFVLIGDQRRECLSNGLWNLPEYGYTECLREVFYTRRVAFIAIGIILAVILPLMLCIVCGVYRYRQKQLKEDPQWQMTLPRSRASSRTNLRTLGTGLDDDSDTDNTGTLKKSRSYDKVYRTNEPLPGKPRIDFPAKKWDLDDEDVTSSEGSENKDTKLAKDIEYINKTGEKPKQMGRRSLRAASGTDLDKMGAGSPVDEHDEHGQEAEEHEGVGNIHPAGYHQPPSPEVDDHDVHGVPMAQTQPQQQYSPTFSGADSRNSGESSMSYMPNGPAQTRYGGVPVLPNANSQFFSRPPSSMPAVGTPIRPAPIVGSPLMQDNGLPSPPHAASPTPSNQKSTEEHHARVASVSLGLVLLVLIPSLLLLVCAAHYWIREKIAEEEAAGALLATQKRKIK</sequence>
<dbReference type="InterPro" id="IPR003886">
    <property type="entry name" value="NIDO_dom"/>
</dbReference>
<feature type="compositionally biased region" description="Polar residues" evidence="7">
    <location>
        <begin position="1375"/>
        <end position="1402"/>
    </location>
</feature>
<dbReference type="EMBL" id="JRES01001160">
    <property type="protein sequence ID" value="KNC24960.1"/>
    <property type="molecule type" value="Genomic_DNA"/>
</dbReference>
<organism evidence="14 15">
    <name type="scientific">Lucilia cuprina</name>
    <name type="common">Green bottle fly</name>
    <name type="synonym">Australian sheep blowfly</name>
    <dbReference type="NCBI Taxonomy" id="7375"/>
    <lineage>
        <taxon>Eukaryota</taxon>
        <taxon>Metazoa</taxon>
        <taxon>Ecdysozoa</taxon>
        <taxon>Arthropoda</taxon>
        <taxon>Hexapoda</taxon>
        <taxon>Insecta</taxon>
        <taxon>Pterygota</taxon>
        <taxon>Neoptera</taxon>
        <taxon>Endopterygota</taxon>
        <taxon>Diptera</taxon>
        <taxon>Brachycera</taxon>
        <taxon>Muscomorpha</taxon>
        <taxon>Oestroidea</taxon>
        <taxon>Calliphoridae</taxon>
        <taxon>Luciliinae</taxon>
        <taxon>Lucilia</taxon>
    </lineage>
</organism>
<evidence type="ECO:0000259" key="10">
    <source>
        <dbReference type="PROSITE" id="PS50856"/>
    </source>
</evidence>
<dbReference type="PROSITE" id="PS51220">
    <property type="entry name" value="NIDO"/>
    <property type="match status" value="1"/>
</dbReference>
<dbReference type="Pfam" id="PF23263">
    <property type="entry name" value="C8-3_MUC4"/>
    <property type="match status" value="1"/>
</dbReference>
<dbReference type="SMART" id="SM00032">
    <property type="entry name" value="CCP"/>
    <property type="match status" value="1"/>
</dbReference>
<evidence type="ECO:0000256" key="5">
    <source>
        <dbReference type="ARBA" id="ARBA00023157"/>
    </source>
</evidence>
<feature type="region of interest" description="Disordered" evidence="7">
    <location>
        <begin position="1223"/>
        <end position="1413"/>
    </location>
</feature>
<evidence type="ECO:0000256" key="7">
    <source>
        <dbReference type="SAM" id="MobiDB-lite"/>
    </source>
</evidence>
<dbReference type="PROSITE" id="PS50923">
    <property type="entry name" value="SUSHI"/>
    <property type="match status" value="1"/>
</dbReference>
<keyword evidence="9" id="KW-0732">Signal</keyword>
<evidence type="ECO:0000259" key="13">
    <source>
        <dbReference type="PROSITE" id="PS51233"/>
    </source>
</evidence>
<feature type="domain" description="NIDO" evidence="12">
    <location>
        <begin position="243"/>
        <end position="409"/>
    </location>
</feature>
<accession>A0A0L0BY61</accession>
<dbReference type="PROSITE" id="PS51233">
    <property type="entry name" value="VWFD"/>
    <property type="match status" value="1"/>
</dbReference>
<dbReference type="InterPro" id="IPR005533">
    <property type="entry name" value="AMOP_dom"/>
</dbReference>
<dbReference type="SMART" id="SM00539">
    <property type="entry name" value="NIDO"/>
    <property type="match status" value="1"/>
</dbReference>
<dbReference type="CDD" id="cd00033">
    <property type="entry name" value="CCP"/>
    <property type="match status" value="1"/>
</dbReference>
<dbReference type="InterPro" id="IPR051495">
    <property type="entry name" value="Epithelial_Barrier/Signaling"/>
</dbReference>
<proteinExistence type="predicted"/>
<feature type="region of interest" description="Disordered" evidence="7">
    <location>
        <begin position="1449"/>
        <end position="1476"/>
    </location>
</feature>
<keyword evidence="6" id="KW-0768">Sushi</keyword>
<keyword evidence="3 8" id="KW-1133">Transmembrane helix</keyword>
<feature type="transmembrane region" description="Helical" evidence="8">
    <location>
        <begin position="1173"/>
        <end position="1197"/>
    </location>
</feature>
<dbReference type="STRING" id="7375.A0A0L0BY61"/>
<dbReference type="InterPro" id="IPR056619">
    <property type="entry name" value="C8-3_MUC4"/>
</dbReference>
<dbReference type="Proteomes" id="UP000037069">
    <property type="component" value="Unassembled WGS sequence"/>
</dbReference>
<dbReference type="Gene3D" id="2.60.40.10">
    <property type="entry name" value="Immunoglobulins"/>
    <property type="match status" value="1"/>
</dbReference>
<dbReference type="SMART" id="SM00723">
    <property type="entry name" value="AMOP"/>
    <property type="match status" value="1"/>
</dbReference>
<feature type="domain" description="AMOP" evidence="10">
    <location>
        <begin position="640"/>
        <end position="791"/>
    </location>
</feature>
<dbReference type="InterPro" id="IPR000436">
    <property type="entry name" value="Sushi_SCR_CCP_dom"/>
</dbReference>
<dbReference type="SUPFAM" id="SSF81296">
    <property type="entry name" value="E set domains"/>
    <property type="match status" value="1"/>
</dbReference>
<evidence type="ECO:0000313" key="15">
    <source>
        <dbReference type="Proteomes" id="UP000037069"/>
    </source>
</evidence>
<evidence type="ECO:0000256" key="1">
    <source>
        <dbReference type="ARBA" id="ARBA00004370"/>
    </source>
</evidence>
<reference evidence="14 15" key="1">
    <citation type="journal article" date="2015" name="Nat. Commun.">
        <title>Lucilia cuprina genome unlocks parasitic fly biology to underpin future interventions.</title>
        <authorList>
            <person name="Anstead C.A."/>
            <person name="Korhonen P.K."/>
            <person name="Young N.D."/>
            <person name="Hall R.S."/>
            <person name="Jex A.R."/>
            <person name="Murali S.C."/>
            <person name="Hughes D.S."/>
            <person name="Lee S.F."/>
            <person name="Perry T."/>
            <person name="Stroehlein A.J."/>
            <person name="Ansell B.R."/>
            <person name="Breugelmans B."/>
            <person name="Hofmann A."/>
            <person name="Qu J."/>
            <person name="Dugan S."/>
            <person name="Lee S.L."/>
            <person name="Chao H."/>
            <person name="Dinh H."/>
            <person name="Han Y."/>
            <person name="Doddapaneni H.V."/>
            <person name="Worley K.C."/>
            <person name="Muzny D.M."/>
            <person name="Ioannidis P."/>
            <person name="Waterhouse R.M."/>
            <person name="Zdobnov E.M."/>
            <person name="James P.J."/>
            <person name="Bagnall N.H."/>
            <person name="Kotze A.C."/>
            <person name="Gibbs R.A."/>
            <person name="Richards S."/>
            <person name="Batterham P."/>
            <person name="Gasser R.B."/>
        </authorList>
    </citation>
    <scope>NUCLEOTIDE SEQUENCE [LARGE SCALE GENOMIC DNA]</scope>
    <source>
        <strain evidence="14 15">LS</strain>
        <tissue evidence="14">Full body</tissue>
    </source>
</reference>
<comment type="caution">
    <text evidence="6">Lacks conserved residue(s) required for the propagation of feature annotation.</text>
</comment>
<keyword evidence="5" id="KW-1015">Disulfide bond</keyword>
<dbReference type="SUPFAM" id="SSF57535">
    <property type="entry name" value="Complement control module/SCR domain"/>
    <property type="match status" value="1"/>
</dbReference>
<keyword evidence="2 8" id="KW-0812">Transmembrane</keyword>
<feature type="compositionally biased region" description="Basic and acidic residues" evidence="7">
    <location>
        <begin position="1286"/>
        <end position="1308"/>
    </location>
</feature>
<dbReference type="PROSITE" id="PS50856">
    <property type="entry name" value="AMOP"/>
    <property type="match status" value="1"/>
</dbReference>